<sequence length="194" mass="20178">MTDTPSLTFLAGSAREDSVHKKIARVAAARATAAGASATFIDLRDYPMPLYDGDLEAREGLPAAALELKALFRASDGFFIASPEYNSSFSPLLKNTIDWVSRRATPDEPPRVAYQGKVAAIAAGSGGGLGGMRGLVALRMLLGNIGVHVVPQQLAIAGAPAVFDDHGQLTDTNQMQALEGVVGQLVSTASALKA</sequence>
<dbReference type="EC" id="1.-.-.-" evidence="4"/>
<reference evidence="4 5" key="1">
    <citation type="submission" date="2024-02" db="EMBL/GenBank/DDBJ databases">
        <title>New especies of Spiribacter isolated from saline water.</title>
        <authorList>
            <person name="Leon M.J."/>
            <person name="De La Haba R."/>
            <person name="Sanchez-Porro C."/>
            <person name="Ventosa A."/>
        </authorList>
    </citation>
    <scope>NUCLEOTIDE SEQUENCE [LARGE SCALE GENOMIC DNA]</scope>
    <source>
        <strain evidence="5">ag22IC6-390</strain>
    </source>
</reference>
<dbReference type="InterPro" id="IPR029039">
    <property type="entry name" value="Flavoprotein-like_sf"/>
</dbReference>
<dbReference type="InterPro" id="IPR005025">
    <property type="entry name" value="FMN_Rdtase-like_dom"/>
</dbReference>
<gene>
    <name evidence="4" type="ORF">V6X73_05265</name>
</gene>
<evidence type="ECO:0000313" key="4">
    <source>
        <dbReference type="EMBL" id="MEX0469132.1"/>
    </source>
</evidence>
<dbReference type="EMBL" id="JBAKFM010000002">
    <property type="protein sequence ID" value="MEX0469132.1"/>
    <property type="molecule type" value="Genomic_DNA"/>
</dbReference>
<name>A0ABV3TBX2_9GAMM</name>
<evidence type="ECO:0000313" key="5">
    <source>
        <dbReference type="Proteomes" id="UP001556709"/>
    </source>
</evidence>
<evidence type="ECO:0000256" key="2">
    <source>
        <dbReference type="ARBA" id="ARBA00022643"/>
    </source>
</evidence>
<dbReference type="PANTHER" id="PTHR30543">
    <property type="entry name" value="CHROMATE REDUCTASE"/>
    <property type="match status" value="1"/>
</dbReference>
<keyword evidence="2" id="KW-0288">FMN</keyword>
<evidence type="ECO:0000256" key="1">
    <source>
        <dbReference type="ARBA" id="ARBA00001917"/>
    </source>
</evidence>
<keyword evidence="5" id="KW-1185">Reference proteome</keyword>
<dbReference type="Pfam" id="PF03358">
    <property type="entry name" value="FMN_red"/>
    <property type="match status" value="1"/>
</dbReference>
<dbReference type="RefSeq" id="WP_367958634.1">
    <property type="nucleotide sequence ID" value="NZ_JBAKFH010000002.1"/>
</dbReference>
<keyword evidence="2" id="KW-0285">Flavoprotein</keyword>
<accession>A0ABV3TBX2</accession>
<evidence type="ECO:0000259" key="3">
    <source>
        <dbReference type="Pfam" id="PF03358"/>
    </source>
</evidence>
<dbReference type="SUPFAM" id="SSF52218">
    <property type="entry name" value="Flavoproteins"/>
    <property type="match status" value="1"/>
</dbReference>
<dbReference type="InterPro" id="IPR050712">
    <property type="entry name" value="NAD(P)H-dep_reductase"/>
</dbReference>
<dbReference type="GO" id="GO:0016491">
    <property type="term" value="F:oxidoreductase activity"/>
    <property type="evidence" value="ECO:0007669"/>
    <property type="project" value="UniProtKB-KW"/>
</dbReference>
<organism evidence="4 5">
    <name type="scientific">Spiribacter pallidus</name>
    <dbReference type="NCBI Taxonomy" id="1987936"/>
    <lineage>
        <taxon>Bacteria</taxon>
        <taxon>Pseudomonadati</taxon>
        <taxon>Pseudomonadota</taxon>
        <taxon>Gammaproteobacteria</taxon>
        <taxon>Chromatiales</taxon>
        <taxon>Ectothiorhodospiraceae</taxon>
        <taxon>Spiribacter</taxon>
    </lineage>
</organism>
<comment type="caution">
    <text evidence="4">The sequence shown here is derived from an EMBL/GenBank/DDBJ whole genome shotgun (WGS) entry which is preliminary data.</text>
</comment>
<comment type="cofactor">
    <cofactor evidence="1">
        <name>FMN</name>
        <dbReference type="ChEBI" id="CHEBI:58210"/>
    </cofactor>
</comment>
<protein>
    <submittedName>
        <fullName evidence="4">NAD(P)H-dependent oxidoreductase</fullName>
        <ecNumber evidence="4">1.-.-.-</ecNumber>
    </submittedName>
</protein>
<dbReference type="Proteomes" id="UP001556709">
    <property type="component" value="Unassembled WGS sequence"/>
</dbReference>
<dbReference type="Gene3D" id="3.40.50.360">
    <property type="match status" value="1"/>
</dbReference>
<dbReference type="PANTHER" id="PTHR30543:SF21">
    <property type="entry name" value="NAD(P)H-DEPENDENT FMN REDUCTASE LOT6"/>
    <property type="match status" value="1"/>
</dbReference>
<keyword evidence="4" id="KW-0560">Oxidoreductase</keyword>
<proteinExistence type="predicted"/>
<feature type="domain" description="NADPH-dependent FMN reductase-like" evidence="3">
    <location>
        <begin position="7"/>
        <end position="159"/>
    </location>
</feature>